<evidence type="ECO:0000256" key="2">
    <source>
        <dbReference type="ARBA" id="ARBA00022553"/>
    </source>
</evidence>
<dbReference type="Gene3D" id="3.40.47.10">
    <property type="match status" value="2"/>
</dbReference>
<evidence type="ECO:0000256" key="3">
    <source>
        <dbReference type="ARBA" id="ARBA00023002"/>
    </source>
</evidence>
<dbReference type="InterPro" id="IPR014030">
    <property type="entry name" value="Ketoacyl_synth_N"/>
</dbReference>
<dbReference type="Pfam" id="PF16197">
    <property type="entry name" value="KAsynt_C_assoc"/>
    <property type="match status" value="1"/>
</dbReference>
<comment type="similarity">
    <text evidence="5">Belongs to the thiolase-like superfamily. Beta-ketoacyl-ACP synthases family.</text>
</comment>
<dbReference type="InterPro" id="IPR049552">
    <property type="entry name" value="PKS_DH_N"/>
</dbReference>
<dbReference type="PANTHER" id="PTHR43775:SF37">
    <property type="entry name" value="SI:DKEY-61P9.11"/>
    <property type="match status" value="1"/>
</dbReference>
<dbReference type="SUPFAM" id="SSF51735">
    <property type="entry name" value="NAD(P)-binding Rossmann-fold domains"/>
    <property type="match status" value="2"/>
</dbReference>
<dbReference type="PROSITE" id="PS52019">
    <property type="entry name" value="PKS_MFAS_DH"/>
    <property type="match status" value="1"/>
</dbReference>
<dbReference type="InterPro" id="IPR002347">
    <property type="entry name" value="SDR_fam"/>
</dbReference>
<feature type="active site" description="Proton acceptor; for dehydratase activity" evidence="4">
    <location>
        <position position="1743"/>
    </location>
</feature>
<dbReference type="PROSITE" id="PS52004">
    <property type="entry name" value="KS3_2"/>
    <property type="match status" value="1"/>
</dbReference>
<accession>A0A1Z2L601</accession>
<evidence type="ECO:0000256" key="6">
    <source>
        <dbReference type="SAM" id="MobiDB-lite"/>
    </source>
</evidence>
<feature type="region of interest" description="Disordered" evidence="6">
    <location>
        <begin position="275"/>
        <end position="329"/>
    </location>
</feature>
<dbReference type="InterPro" id="IPR036291">
    <property type="entry name" value="NAD(P)-bd_dom_sf"/>
</dbReference>
<protein>
    <submittedName>
        <fullName evidence="9">Short chain dehydrogenase family protein</fullName>
    </submittedName>
</protein>
<dbReference type="OrthoDB" id="4490964at2"/>
<dbReference type="InterPro" id="IPR049900">
    <property type="entry name" value="PKS_mFAS_DH"/>
</dbReference>
<name>A0A1Z2L601_9ACTN</name>
<feature type="active site" description="Proton donor; for dehydratase activity" evidence="4">
    <location>
        <position position="1918"/>
    </location>
</feature>
<dbReference type="Proteomes" id="UP000195755">
    <property type="component" value="Chromosome"/>
</dbReference>
<evidence type="ECO:0000256" key="4">
    <source>
        <dbReference type="PROSITE-ProRule" id="PRU01363"/>
    </source>
</evidence>
<evidence type="ECO:0000259" key="7">
    <source>
        <dbReference type="PROSITE" id="PS52004"/>
    </source>
</evidence>
<dbReference type="SMART" id="SM00822">
    <property type="entry name" value="PKS_KR"/>
    <property type="match status" value="1"/>
</dbReference>
<dbReference type="SUPFAM" id="SSF53901">
    <property type="entry name" value="Thiolase-like"/>
    <property type="match status" value="3"/>
</dbReference>
<feature type="region of interest" description="N-terminal hotdog fold" evidence="4">
    <location>
        <begin position="1711"/>
        <end position="1834"/>
    </location>
</feature>
<dbReference type="InterPro" id="IPR020841">
    <property type="entry name" value="PKS_Beta-ketoAc_synthase_dom"/>
</dbReference>
<sequence length="2030" mass="216051">MQDLKGKLALVTGGARNVGKAVSKALAARGAHVIINYFHSADAAKQTKAELEAAGGQVTLIRASVARQEQVDRMFAEIDERFGGLDILVNNAANGALVPVDEITDDLLDRAIDTNYKGGLRVSRAAAPLMARRGGGSIVTVSALGSSQMVMANYLACAPAKAAAEAVTRYLAVEFAPHNIRVNTASAAMLVSEVADAFPRAEEMQRAIADATPLGRLGTAEDFAEVVCFLASDSSRWITGQTVLADGGLTLGATLLAPPARTDSAASVVDAHPADAAGTSPEAAAGASTTPEAAPEPAPEPAAAAAPAPVAAVPDRTPAEPAAAAAAETADELFDDAGPDDIAVVGMGMAVAGANSPSEFWQLRITGDELFVPVPEDRWERAPFFSPDTAAEDKSYQDTCVFITGFEPEEGSLDGLGDAADHELTTMWLRHSLVQALDGVKHDGDDRYSFLVGYTPDGSQHLEEAGVITGIRQRAEEIVQDLDVPEAERAEVLARIEATLDERYWRGGNAPSRFLPHRVGQLAMDGVLPGNTELQMVDTACSSSLYAIDIGIKGLLMGKHDIAVCGGAFALAPRGTVLFSKLQGLSKRGAVHSLDADADGVIFADGASVIVLKRLRQAQRDGDKVLAVLKAFGSSSDGKGKAIYAPNAAGQDLAVQRALDGDVSAADVDWIIAHATGTPAGDLAEFTTLRGHFGTERTSYVTSNKSLIGHTGWAAGVVSVIEAILGMEHGAIPHQYRFNAPNPDFHLEDSKLEIPTETVSWPAEEGKVRSAAVSGFGFGGTNAHLIVQEHRAGEPAGPAAAGPLTPPTDERIAVVSWSAHVPGLDSRESVRGWLTDGTARAESSFGEFYPAPSFNKVRLPPKTVRAIDRCQLMILECAHDLRDQFTDFWEEHSRTTGVFVGNMGPTRAAMLYANRCYLDDIALALRQKADGAAPGALDEVIDRLRERVRGQIPPSNEDSFPGMMPNVISARVANYFDLKGPNITLDSGFSSALTAVETACRYLRSGELDFALAGGINGNSLREYRTVLADLFGPSFEEDKDLAEGAFLFGLATETKAREAGLPILGYVDGLTVDDERAGGADTIECGAETYDRSRYLGAAGGLALLDALHRPAGQVAITCGQGTATTRLQLTVTGAYAPAAAPAAGPAADGTPAPLPERFADSAEYAPGSPLQVRRRVPVLTELPAAETRERIPFLPQGVVVLTDLPDLGASLRHLPKDSLVLSTAKVDVTRPGWTHLSEVTPETVRAALDAHGLPVRHVRVVTDLNRSAPLPRSLATGSPTLTALHDALFLTLQARFDDLDTEGSSVIGLLLGAVTDEVPHAFAGLFSGLFKGAFLELSEALVFALFTAEDGPRKGALLAEAETRLARTFPVVYEDGGVRKGYTLVDEPVELTGPTEARLTRDSVVLAMGGARGITAEVVKSLAEHFGPRIYLVGSNPLDSYPAEVFEGDDETFAATRQAHIRRSIGAGKNVAQANREFDRMLDARAARRNIADMEAHSGAGRVTYFACDGQDGAAVEAVVAKVLAAGAGVDLLINAAGRNRSASIKDKNFAEFTAIRDLKLRSYHNLKRAFGDRQPRMWCNFGSLLGYFGQVGEPDYASGNDFLATAATYGARSAGQSEFTIGWTLWDGTGMGANELTKAYFQRAGSYSHMAVAEGTHHFVRELHAPYRHPSVVHLGTAEEATVERFYPGYPSGAGTRAGAAAGGPADRGFYLREVVSADRDEAVFSCVFDLETHGYLNHHLVREAPTLPGTFVTEIAGEAARFLAPDMQVFAYEDLEFQHFLRAYDGGKDTPKRITARVTDRTEEVTTVEVRISTDVVSPSGVLLVKDKTHFTARVLLRAGFPTPPRWEKWDESDAQPVIDPYHAPASPVTLTGPFVSTTDTRLTSQGKRATYRVDLPAGDPVWSRFTAPSILLDGLARTGVLNLVDGHLVPIAAPLSIRRIDLYERANDAELVERYGSLELYATPAGFNMPGSDPDNRFVAATSDGRVIAQMKDVRATVIGYVDHLTGQFYSPEKEPLTEPAMAVR</sequence>
<dbReference type="Pfam" id="PF02801">
    <property type="entry name" value="Ketoacyl-synt_C"/>
    <property type="match status" value="1"/>
</dbReference>
<dbReference type="EMBL" id="CP021744">
    <property type="protein sequence ID" value="ARZ69734.1"/>
    <property type="molecule type" value="Genomic_DNA"/>
</dbReference>
<dbReference type="SMART" id="SM00825">
    <property type="entry name" value="PKS_KS"/>
    <property type="match status" value="1"/>
</dbReference>
<dbReference type="InterPro" id="IPR014031">
    <property type="entry name" value="Ketoacyl_synth_C"/>
</dbReference>
<dbReference type="CDD" id="cd05359">
    <property type="entry name" value="ChcA_like_SDR_c"/>
    <property type="match status" value="1"/>
</dbReference>
<gene>
    <name evidence="9" type="ORF">SMD11_4123</name>
</gene>
<dbReference type="InterPro" id="IPR050091">
    <property type="entry name" value="PKS_NRPS_Biosynth_Enz"/>
</dbReference>
<evidence type="ECO:0000313" key="9">
    <source>
        <dbReference type="EMBL" id="ARZ69734.1"/>
    </source>
</evidence>
<dbReference type="InterPro" id="IPR042104">
    <property type="entry name" value="PKS_dehydratase_sf"/>
</dbReference>
<keyword evidence="5" id="KW-0808">Transferase</keyword>
<dbReference type="InterPro" id="IPR057326">
    <property type="entry name" value="KR_dom"/>
</dbReference>
<organism evidence="9 10">
    <name type="scientific">Streptomyces albireticuli</name>
    <dbReference type="NCBI Taxonomy" id="1940"/>
    <lineage>
        <taxon>Bacteria</taxon>
        <taxon>Bacillati</taxon>
        <taxon>Actinomycetota</taxon>
        <taxon>Actinomycetes</taxon>
        <taxon>Kitasatosporales</taxon>
        <taxon>Streptomycetaceae</taxon>
        <taxon>Streptomyces</taxon>
    </lineage>
</organism>
<evidence type="ECO:0000313" key="10">
    <source>
        <dbReference type="Proteomes" id="UP000195755"/>
    </source>
</evidence>
<dbReference type="Pfam" id="PF08659">
    <property type="entry name" value="KR"/>
    <property type="match status" value="1"/>
</dbReference>
<dbReference type="Gene3D" id="3.10.129.110">
    <property type="entry name" value="Polyketide synthase dehydratase"/>
    <property type="match status" value="1"/>
</dbReference>
<dbReference type="Pfam" id="PF21089">
    <property type="entry name" value="PKS_DH_N"/>
    <property type="match status" value="1"/>
</dbReference>
<keyword evidence="1" id="KW-0596">Phosphopantetheine</keyword>
<evidence type="ECO:0000256" key="1">
    <source>
        <dbReference type="ARBA" id="ARBA00022450"/>
    </source>
</evidence>
<dbReference type="CDD" id="cd00833">
    <property type="entry name" value="PKS"/>
    <property type="match status" value="1"/>
</dbReference>
<dbReference type="Gene3D" id="3.40.50.720">
    <property type="entry name" value="NAD(P)-binding Rossmann-like Domain"/>
    <property type="match status" value="2"/>
</dbReference>
<feature type="domain" description="Ketosynthase family 3 (KS3)" evidence="7">
    <location>
        <begin position="339"/>
        <end position="789"/>
    </location>
</feature>
<feature type="region of interest" description="C-terminal hotdog fold" evidence="4">
    <location>
        <begin position="1852"/>
        <end position="2010"/>
    </location>
</feature>
<dbReference type="KEGG" id="salj:SMD11_4123"/>
<dbReference type="GO" id="GO:0006633">
    <property type="term" value="P:fatty acid biosynthetic process"/>
    <property type="evidence" value="ECO:0007669"/>
    <property type="project" value="TreeGrafter"/>
</dbReference>
<feature type="domain" description="PKS/mFAS DH" evidence="8">
    <location>
        <begin position="1711"/>
        <end position="2010"/>
    </location>
</feature>
<dbReference type="GO" id="GO:0004312">
    <property type="term" value="F:fatty acid synthase activity"/>
    <property type="evidence" value="ECO:0007669"/>
    <property type="project" value="TreeGrafter"/>
</dbReference>
<dbReference type="InterPro" id="IPR016039">
    <property type="entry name" value="Thiolase-like"/>
</dbReference>
<evidence type="ECO:0000259" key="8">
    <source>
        <dbReference type="PROSITE" id="PS52019"/>
    </source>
</evidence>
<dbReference type="RefSeq" id="WP_087927808.1">
    <property type="nucleotide sequence ID" value="NZ_CP021744.1"/>
</dbReference>
<feature type="compositionally biased region" description="Low complexity" evidence="6">
    <location>
        <begin position="275"/>
        <end position="293"/>
    </location>
</feature>
<dbReference type="InterPro" id="IPR032821">
    <property type="entry name" value="PKS_assoc"/>
</dbReference>
<dbReference type="Pfam" id="PF13561">
    <property type="entry name" value="adh_short_C2"/>
    <property type="match status" value="1"/>
</dbReference>
<keyword evidence="2" id="KW-0597">Phosphoprotein</keyword>
<dbReference type="PRINTS" id="PR00081">
    <property type="entry name" value="GDHRDH"/>
</dbReference>
<dbReference type="GO" id="GO:0016491">
    <property type="term" value="F:oxidoreductase activity"/>
    <property type="evidence" value="ECO:0007669"/>
    <property type="project" value="UniProtKB-KW"/>
</dbReference>
<dbReference type="PANTHER" id="PTHR43775">
    <property type="entry name" value="FATTY ACID SYNTHASE"/>
    <property type="match status" value="1"/>
</dbReference>
<dbReference type="InterPro" id="IPR013968">
    <property type="entry name" value="PKS_KR"/>
</dbReference>
<keyword evidence="3" id="KW-0560">Oxidoreductase</keyword>
<feature type="compositionally biased region" description="Low complexity" evidence="6">
    <location>
        <begin position="301"/>
        <end position="328"/>
    </location>
</feature>
<dbReference type="Pfam" id="PF00109">
    <property type="entry name" value="ketoacyl-synt"/>
    <property type="match status" value="2"/>
</dbReference>
<evidence type="ECO:0000256" key="5">
    <source>
        <dbReference type="RuleBase" id="RU003694"/>
    </source>
</evidence>
<reference evidence="9 10" key="1">
    <citation type="submission" date="2017-06" db="EMBL/GenBank/DDBJ databases">
        <title>Streptomyces albireticuli Genome sequencing and assembly.</title>
        <authorList>
            <person name="Wang Y."/>
            <person name="Du B."/>
            <person name="Ding Y."/>
            <person name="Liu H."/>
            <person name="Hou Q."/>
            <person name="Liu K."/>
            <person name="Yao L."/>
            <person name="Wang C."/>
        </authorList>
    </citation>
    <scope>NUCLEOTIDE SEQUENCE [LARGE SCALE GENOMIC DNA]</scope>
    <source>
        <strain evidence="9 10">MDJK11</strain>
    </source>
</reference>
<dbReference type="FunFam" id="3.40.50.720:FF:000084">
    <property type="entry name" value="Short-chain dehydrogenase reductase"/>
    <property type="match status" value="1"/>
</dbReference>
<proteinExistence type="inferred from homology"/>